<reference evidence="2 3" key="1">
    <citation type="submission" date="2014-01" db="EMBL/GenBank/DDBJ databases">
        <title>Draft genome sequencing of Bacillus alcalophilus CGMCC 1.3604.</title>
        <authorList>
            <person name="Yang J."/>
            <person name="Diao L."/>
            <person name="Yang S."/>
        </authorList>
    </citation>
    <scope>NUCLEOTIDE SEQUENCE [LARGE SCALE GENOMIC DNA]</scope>
    <source>
        <strain evidence="2 3">CGMCC 1.3604</strain>
    </source>
</reference>
<evidence type="ECO:0000313" key="2">
    <source>
        <dbReference type="EMBL" id="THG91159.1"/>
    </source>
</evidence>
<evidence type="ECO:0000313" key="3">
    <source>
        <dbReference type="Proteomes" id="UP000297014"/>
    </source>
</evidence>
<dbReference type="OrthoDB" id="9768004at2"/>
<organism evidence="2 3">
    <name type="scientific">Alkalihalobacillus alcalophilus ATCC 27647 = CGMCC 1.3604</name>
    <dbReference type="NCBI Taxonomy" id="1218173"/>
    <lineage>
        <taxon>Bacteria</taxon>
        <taxon>Bacillati</taxon>
        <taxon>Bacillota</taxon>
        <taxon>Bacilli</taxon>
        <taxon>Bacillales</taxon>
        <taxon>Bacillaceae</taxon>
        <taxon>Alkalihalobacillus</taxon>
    </lineage>
</organism>
<evidence type="ECO:0000259" key="1">
    <source>
        <dbReference type="Pfam" id="PF03781"/>
    </source>
</evidence>
<dbReference type="EMBL" id="JALP01000086">
    <property type="protein sequence ID" value="THG91159.1"/>
    <property type="molecule type" value="Genomic_DNA"/>
</dbReference>
<dbReference type="AlphaFoldDB" id="A0A4S4K4Z2"/>
<dbReference type="Pfam" id="PF03781">
    <property type="entry name" value="FGE-sulfatase"/>
    <property type="match status" value="1"/>
</dbReference>
<dbReference type="InterPro" id="IPR042095">
    <property type="entry name" value="SUMF_sf"/>
</dbReference>
<gene>
    <name evidence="2" type="ORF">AJ85_06625</name>
</gene>
<feature type="non-terminal residue" evidence="2">
    <location>
        <position position="283"/>
    </location>
</feature>
<dbReference type="Proteomes" id="UP000297014">
    <property type="component" value="Unassembled WGS sequence"/>
</dbReference>
<feature type="domain" description="Sulfatase-modifying factor enzyme-like" evidence="1">
    <location>
        <begin position="79"/>
        <end position="190"/>
    </location>
</feature>
<protein>
    <recommendedName>
        <fullName evidence="1">Sulfatase-modifying factor enzyme-like domain-containing protein</fullName>
    </recommendedName>
</protein>
<proteinExistence type="predicted"/>
<dbReference type="Gene3D" id="3.90.1580.10">
    <property type="entry name" value="paralog of FGE (formylglycine-generating enzyme)"/>
    <property type="match status" value="1"/>
</dbReference>
<name>A0A4S4K4Z2_ALKAL</name>
<comment type="caution">
    <text evidence="2">The sequence shown here is derived from an EMBL/GenBank/DDBJ whole genome shotgun (WGS) entry which is preliminary data.</text>
</comment>
<dbReference type="InterPro" id="IPR016187">
    <property type="entry name" value="CTDL_fold"/>
</dbReference>
<dbReference type="SUPFAM" id="SSF56436">
    <property type="entry name" value="C-type lectin-like"/>
    <property type="match status" value="1"/>
</dbReference>
<sequence>MNNFDALKLAVESMSGGKNTVVLDNIGMPSIVYRVQRFNLSDIEAGAPNRPHDMFIVNGEVVDAIGISKFQNIVVNDRAYSLPLKDPRVSINFEQAKAACAAKGGTWHLMTTAEWAGLALWSKKNGTMPHGNNDYGGDITHKHERGIETHKDGDRTGRVATGSGPATWSHDHTNEGIFDLNGNVWEWTNGLKIVDGIAHIMQNNNYNDPESQWINTGVDITAGMTSGQRITATRKGSIPNANDMLWDGLAIPETLSSSGSEEFGQDYYAFNREGERLPLRGGR</sequence>
<dbReference type="InterPro" id="IPR005532">
    <property type="entry name" value="SUMF_dom"/>
</dbReference>
<accession>A0A4S4K4Z2</accession>